<evidence type="ECO:0008006" key="10">
    <source>
        <dbReference type="Google" id="ProtNLM"/>
    </source>
</evidence>
<evidence type="ECO:0000256" key="3">
    <source>
        <dbReference type="ARBA" id="ARBA00022448"/>
    </source>
</evidence>
<dbReference type="Proteomes" id="UP000177622">
    <property type="component" value="Unassembled WGS sequence"/>
</dbReference>
<dbReference type="GO" id="GO:0022857">
    <property type="term" value="F:transmembrane transporter activity"/>
    <property type="evidence" value="ECO:0007669"/>
    <property type="project" value="TreeGrafter"/>
</dbReference>
<comment type="similarity">
    <text evidence="2">Belongs to the major facilitator superfamily. TCR/Tet family.</text>
</comment>
<dbReference type="GO" id="GO:0005886">
    <property type="term" value="C:plasma membrane"/>
    <property type="evidence" value="ECO:0007669"/>
    <property type="project" value="TreeGrafter"/>
</dbReference>
<keyword evidence="6 7" id="KW-0472">Membrane</keyword>
<dbReference type="PANTHER" id="PTHR23501:SF12">
    <property type="entry name" value="MAJOR FACILITATOR SUPERFAMILY (MFS) PROFILE DOMAIN-CONTAINING PROTEIN-RELATED"/>
    <property type="match status" value="1"/>
</dbReference>
<name>A0A1F5LT38_PENAI</name>
<protein>
    <recommendedName>
        <fullName evidence="10">Major facilitator superfamily (MFS) profile domain-containing protein</fullName>
    </recommendedName>
</protein>
<evidence type="ECO:0000256" key="1">
    <source>
        <dbReference type="ARBA" id="ARBA00004141"/>
    </source>
</evidence>
<feature type="transmembrane region" description="Helical" evidence="7">
    <location>
        <begin position="6"/>
        <end position="28"/>
    </location>
</feature>
<dbReference type="RefSeq" id="XP_022491802.1">
    <property type="nucleotide sequence ID" value="XM_022628327.1"/>
</dbReference>
<keyword evidence="4 7" id="KW-0812">Transmembrane</keyword>
<evidence type="ECO:0000256" key="2">
    <source>
        <dbReference type="ARBA" id="ARBA00007520"/>
    </source>
</evidence>
<keyword evidence="3" id="KW-0813">Transport</keyword>
<evidence type="ECO:0000256" key="6">
    <source>
        <dbReference type="ARBA" id="ARBA00023136"/>
    </source>
</evidence>
<evidence type="ECO:0000256" key="5">
    <source>
        <dbReference type="ARBA" id="ARBA00022989"/>
    </source>
</evidence>
<evidence type="ECO:0000256" key="7">
    <source>
        <dbReference type="SAM" id="Phobius"/>
    </source>
</evidence>
<organism evidence="8 9">
    <name type="scientific">Penicillium arizonense</name>
    <dbReference type="NCBI Taxonomy" id="1835702"/>
    <lineage>
        <taxon>Eukaryota</taxon>
        <taxon>Fungi</taxon>
        <taxon>Dikarya</taxon>
        <taxon>Ascomycota</taxon>
        <taxon>Pezizomycotina</taxon>
        <taxon>Eurotiomycetes</taxon>
        <taxon>Eurotiomycetidae</taxon>
        <taxon>Eurotiales</taxon>
        <taxon>Aspergillaceae</taxon>
        <taxon>Penicillium</taxon>
    </lineage>
</organism>
<keyword evidence="5 7" id="KW-1133">Transmembrane helix</keyword>
<evidence type="ECO:0000313" key="8">
    <source>
        <dbReference type="EMBL" id="OGE56374.1"/>
    </source>
</evidence>
<dbReference type="EMBL" id="LXJU01000003">
    <property type="protein sequence ID" value="OGE56374.1"/>
    <property type="molecule type" value="Genomic_DNA"/>
</dbReference>
<dbReference type="AlphaFoldDB" id="A0A1F5LT38"/>
<reference evidence="8 9" key="1">
    <citation type="journal article" date="2016" name="Sci. Rep.">
        <title>Penicillium arizonense, a new, genome sequenced fungal species, reveals a high chemical diversity in secreted metabolites.</title>
        <authorList>
            <person name="Grijseels S."/>
            <person name="Nielsen J.C."/>
            <person name="Randelovic M."/>
            <person name="Nielsen J."/>
            <person name="Nielsen K.F."/>
            <person name="Workman M."/>
            <person name="Frisvad J.C."/>
        </authorList>
    </citation>
    <scope>NUCLEOTIDE SEQUENCE [LARGE SCALE GENOMIC DNA]</scope>
    <source>
        <strain evidence="8 9">CBS 141311</strain>
    </source>
</reference>
<evidence type="ECO:0000313" key="9">
    <source>
        <dbReference type="Proteomes" id="UP000177622"/>
    </source>
</evidence>
<dbReference type="GeneID" id="34573061"/>
<comment type="caution">
    <text evidence="8">The sequence shown here is derived from an EMBL/GenBank/DDBJ whole genome shotgun (WGS) entry which is preliminary data.</text>
</comment>
<dbReference type="PANTHER" id="PTHR23501">
    <property type="entry name" value="MAJOR FACILITATOR SUPERFAMILY"/>
    <property type="match status" value="1"/>
</dbReference>
<evidence type="ECO:0000256" key="4">
    <source>
        <dbReference type="ARBA" id="ARBA00022692"/>
    </source>
</evidence>
<sequence length="181" mass="19002">MPKTGYFILRYLASGILMLIGSVLMYTVRFDTRAANVYGYSILMGLSMTTTQAAYAVGPALVTPDRVAECIQFMNIGQGQSQPLGLAIASAIFQSKTLSGLNDLLGSKGYSQTEIEGAVAGAQSTLLEKLPPALKVQALLVIVDAIDAVYVMAVAAGPCTSLHPACCLLVGSRSFWEGAAM</sequence>
<dbReference type="OrthoDB" id="10021397at2759"/>
<proteinExistence type="inferred from homology"/>
<gene>
    <name evidence="8" type="ORF">PENARI_c003G04723</name>
</gene>
<comment type="subcellular location">
    <subcellularLocation>
        <location evidence="1">Membrane</location>
        <topology evidence="1">Multi-pass membrane protein</topology>
    </subcellularLocation>
</comment>
<keyword evidence="9" id="KW-1185">Reference proteome</keyword>
<accession>A0A1F5LT38</accession>